<evidence type="ECO:0000313" key="3">
    <source>
        <dbReference type="EMBL" id="KAJ5726819.1"/>
    </source>
</evidence>
<feature type="domain" description="Cupin type-2" evidence="2">
    <location>
        <begin position="91"/>
        <end position="160"/>
    </location>
</feature>
<dbReference type="InterPro" id="IPR013096">
    <property type="entry name" value="Cupin_2"/>
</dbReference>
<dbReference type="CDD" id="cd02231">
    <property type="entry name" value="cupin_BLL6423-like"/>
    <property type="match status" value="1"/>
</dbReference>
<gene>
    <name evidence="3" type="ORF">N7493_005846</name>
</gene>
<proteinExistence type="predicted"/>
<dbReference type="PANTHER" id="PTHR36156">
    <property type="entry name" value="SLR2101 PROTEIN"/>
    <property type="match status" value="1"/>
</dbReference>
<feature type="region of interest" description="Disordered" evidence="1">
    <location>
        <begin position="179"/>
        <end position="203"/>
    </location>
</feature>
<dbReference type="SUPFAM" id="SSF51182">
    <property type="entry name" value="RmlC-like cupins"/>
    <property type="match status" value="1"/>
</dbReference>
<keyword evidence="4" id="KW-1185">Reference proteome</keyword>
<sequence>MQHPHKDNDLPEIHRYITTHSTEGEAVFLSHAQVPDYMPSQPAGGDGEIALLYATDTSPASLEDEADIALYDEFLHQSPGLTTGSGTVFRMIDLKPGKKTPMHRTVSLDYGVVLEGDVDLVLDSGSSRHLHRGDVCIQRGTAHSFQNRSSKEWCRLLFVFLPMQKLVYKGRELGEEVYDAPYEDEGSEGNEENRGNERNEEHD</sequence>
<evidence type="ECO:0000259" key="2">
    <source>
        <dbReference type="Pfam" id="PF07883"/>
    </source>
</evidence>
<protein>
    <recommendedName>
        <fullName evidence="2">Cupin type-2 domain-containing protein</fullName>
    </recommendedName>
</protein>
<evidence type="ECO:0000256" key="1">
    <source>
        <dbReference type="SAM" id="MobiDB-lite"/>
    </source>
</evidence>
<dbReference type="PANTHER" id="PTHR36156:SF3">
    <property type="entry name" value="CUPIN 2 CONSERVED BARREL DOMAIN-CONTAINING PROTEIN"/>
    <property type="match status" value="1"/>
</dbReference>
<accession>A0AAD6HL37</accession>
<dbReference type="InterPro" id="IPR014710">
    <property type="entry name" value="RmlC-like_jellyroll"/>
</dbReference>
<dbReference type="Pfam" id="PF07883">
    <property type="entry name" value="Cupin_2"/>
    <property type="match status" value="1"/>
</dbReference>
<dbReference type="InterPro" id="IPR011051">
    <property type="entry name" value="RmlC_Cupin_sf"/>
</dbReference>
<dbReference type="AlphaFoldDB" id="A0AAD6HL37"/>
<name>A0AAD6HL37_9EURO</name>
<reference evidence="3" key="1">
    <citation type="journal article" date="2023" name="IMA Fungus">
        <title>Comparative genomic study of the Penicillium genus elucidates a diverse pangenome and 15 lateral gene transfer events.</title>
        <authorList>
            <person name="Petersen C."/>
            <person name="Sorensen T."/>
            <person name="Nielsen M.R."/>
            <person name="Sondergaard T.E."/>
            <person name="Sorensen J.L."/>
            <person name="Fitzpatrick D.A."/>
            <person name="Frisvad J.C."/>
            <person name="Nielsen K.L."/>
        </authorList>
    </citation>
    <scope>NUCLEOTIDE SEQUENCE</scope>
    <source>
        <strain evidence="3">IBT 17514</strain>
    </source>
</reference>
<dbReference type="Proteomes" id="UP001215712">
    <property type="component" value="Unassembled WGS sequence"/>
</dbReference>
<organism evidence="3 4">
    <name type="scientific">Penicillium malachiteum</name>
    <dbReference type="NCBI Taxonomy" id="1324776"/>
    <lineage>
        <taxon>Eukaryota</taxon>
        <taxon>Fungi</taxon>
        <taxon>Dikarya</taxon>
        <taxon>Ascomycota</taxon>
        <taxon>Pezizomycotina</taxon>
        <taxon>Eurotiomycetes</taxon>
        <taxon>Eurotiomycetidae</taxon>
        <taxon>Eurotiales</taxon>
        <taxon>Aspergillaceae</taxon>
        <taxon>Penicillium</taxon>
    </lineage>
</organism>
<reference evidence="3" key="2">
    <citation type="submission" date="2023-01" db="EMBL/GenBank/DDBJ databases">
        <authorList>
            <person name="Petersen C."/>
        </authorList>
    </citation>
    <scope>NUCLEOTIDE SEQUENCE</scope>
    <source>
        <strain evidence="3">IBT 17514</strain>
    </source>
</reference>
<feature type="compositionally biased region" description="Basic and acidic residues" evidence="1">
    <location>
        <begin position="191"/>
        <end position="203"/>
    </location>
</feature>
<evidence type="ECO:0000313" key="4">
    <source>
        <dbReference type="Proteomes" id="UP001215712"/>
    </source>
</evidence>
<dbReference type="Gene3D" id="2.60.120.10">
    <property type="entry name" value="Jelly Rolls"/>
    <property type="match status" value="1"/>
</dbReference>
<dbReference type="EMBL" id="JAQJAN010000007">
    <property type="protein sequence ID" value="KAJ5726819.1"/>
    <property type="molecule type" value="Genomic_DNA"/>
</dbReference>
<dbReference type="InterPro" id="IPR047142">
    <property type="entry name" value="OryJ/VirC-like"/>
</dbReference>
<comment type="caution">
    <text evidence="3">The sequence shown here is derived from an EMBL/GenBank/DDBJ whole genome shotgun (WGS) entry which is preliminary data.</text>
</comment>
<feature type="compositionally biased region" description="Acidic residues" evidence="1">
    <location>
        <begin position="179"/>
        <end position="190"/>
    </location>
</feature>